<reference evidence="4" key="1">
    <citation type="journal article" date="2017" name="Genome Biol.">
        <title>Comparative genomics reveals high biological diversity and specific adaptations in the industrially and medically important fungal genus Aspergillus.</title>
        <authorList>
            <person name="de Vries R.P."/>
            <person name="Riley R."/>
            <person name="Wiebenga A."/>
            <person name="Aguilar-Osorio G."/>
            <person name="Amillis S."/>
            <person name="Uchima C.A."/>
            <person name="Anderluh G."/>
            <person name="Asadollahi M."/>
            <person name="Askin M."/>
            <person name="Barry K."/>
            <person name="Battaglia E."/>
            <person name="Bayram O."/>
            <person name="Benocci T."/>
            <person name="Braus-Stromeyer S.A."/>
            <person name="Caldana C."/>
            <person name="Canovas D."/>
            <person name="Cerqueira G.C."/>
            <person name="Chen F."/>
            <person name="Chen W."/>
            <person name="Choi C."/>
            <person name="Clum A."/>
            <person name="Dos Santos R.A."/>
            <person name="Damasio A.R."/>
            <person name="Diallinas G."/>
            <person name="Emri T."/>
            <person name="Fekete E."/>
            <person name="Flipphi M."/>
            <person name="Freyberg S."/>
            <person name="Gallo A."/>
            <person name="Gournas C."/>
            <person name="Habgood R."/>
            <person name="Hainaut M."/>
            <person name="Harispe M.L."/>
            <person name="Henrissat B."/>
            <person name="Hilden K.S."/>
            <person name="Hope R."/>
            <person name="Hossain A."/>
            <person name="Karabika E."/>
            <person name="Karaffa L."/>
            <person name="Karanyi Z."/>
            <person name="Krasevec N."/>
            <person name="Kuo A."/>
            <person name="Kusch H."/>
            <person name="LaButti K."/>
            <person name="Lagendijk E.L."/>
            <person name="Lapidus A."/>
            <person name="Levasseur A."/>
            <person name="Lindquist E."/>
            <person name="Lipzen A."/>
            <person name="Logrieco A.F."/>
            <person name="MacCabe A."/>
            <person name="Maekelae M.R."/>
            <person name="Malavazi I."/>
            <person name="Melin P."/>
            <person name="Meyer V."/>
            <person name="Mielnichuk N."/>
            <person name="Miskei M."/>
            <person name="Molnar A.P."/>
            <person name="Mule G."/>
            <person name="Ngan C.Y."/>
            <person name="Orejas M."/>
            <person name="Orosz E."/>
            <person name="Ouedraogo J.P."/>
            <person name="Overkamp K.M."/>
            <person name="Park H.-S."/>
            <person name="Perrone G."/>
            <person name="Piumi F."/>
            <person name="Punt P.J."/>
            <person name="Ram A.F."/>
            <person name="Ramon A."/>
            <person name="Rauscher S."/>
            <person name="Record E."/>
            <person name="Riano-Pachon D.M."/>
            <person name="Robert V."/>
            <person name="Roehrig J."/>
            <person name="Ruller R."/>
            <person name="Salamov A."/>
            <person name="Salih N.S."/>
            <person name="Samson R.A."/>
            <person name="Sandor E."/>
            <person name="Sanguinetti M."/>
            <person name="Schuetze T."/>
            <person name="Sepcic K."/>
            <person name="Shelest E."/>
            <person name="Sherlock G."/>
            <person name="Sophianopoulou V."/>
            <person name="Squina F.M."/>
            <person name="Sun H."/>
            <person name="Susca A."/>
            <person name="Todd R.B."/>
            <person name="Tsang A."/>
            <person name="Unkles S.E."/>
            <person name="van de Wiele N."/>
            <person name="van Rossen-Uffink D."/>
            <person name="Oliveira J.V."/>
            <person name="Vesth T.C."/>
            <person name="Visser J."/>
            <person name="Yu J.-H."/>
            <person name="Zhou M."/>
            <person name="Andersen M.R."/>
            <person name="Archer D.B."/>
            <person name="Baker S.E."/>
            <person name="Benoit I."/>
            <person name="Brakhage A.A."/>
            <person name="Braus G.H."/>
            <person name="Fischer R."/>
            <person name="Frisvad J.C."/>
            <person name="Goldman G.H."/>
            <person name="Houbraken J."/>
            <person name="Oakley B."/>
            <person name="Pocsi I."/>
            <person name="Scazzocchio C."/>
            <person name="Seiboth B."/>
            <person name="vanKuyk P.A."/>
            <person name="Wortman J."/>
            <person name="Dyer P.S."/>
            <person name="Grigoriev I.V."/>
        </authorList>
    </citation>
    <scope>NUCLEOTIDE SEQUENCE [LARGE SCALE GENOMIC DNA]</scope>
    <source>
        <strain evidence="4">CBS 516.65</strain>
    </source>
</reference>
<dbReference type="AlphaFoldDB" id="A0A1L9VTS3"/>
<feature type="region of interest" description="Disordered" evidence="1">
    <location>
        <begin position="573"/>
        <end position="592"/>
    </location>
</feature>
<feature type="compositionally biased region" description="Pro residues" evidence="1">
    <location>
        <begin position="481"/>
        <end position="491"/>
    </location>
</feature>
<evidence type="ECO:0000256" key="1">
    <source>
        <dbReference type="SAM" id="MobiDB-lite"/>
    </source>
</evidence>
<protein>
    <submittedName>
        <fullName evidence="3">Uncharacterized protein</fullName>
    </submittedName>
</protein>
<feature type="compositionally biased region" description="Low complexity" evidence="1">
    <location>
        <begin position="53"/>
        <end position="72"/>
    </location>
</feature>
<dbReference type="STRING" id="1160497.A0A1L9VTS3"/>
<accession>A0A1L9VTS3</accession>
<keyword evidence="2" id="KW-0472">Membrane</keyword>
<keyword evidence="2" id="KW-0812">Transmembrane</keyword>
<dbReference type="EMBL" id="KV878891">
    <property type="protein sequence ID" value="OJJ87286.1"/>
    <property type="molecule type" value="Genomic_DNA"/>
</dbReference>
<feature type="compositionally biased region" description="Pro residues" evidence="1">
    <location>
        <begin position="529"/>
        <end position="544"/>
    </location>
</feature>
<dbReference type="VEuPathDB" id="FungiDB:ASPGLDRAFT_165918"/>
<dbReference type="PANTHER" id="PTHR42088:SF1">
    <property type="entry name" value="YALI0F10131P"/>
    <property type="match status" value="1"/>
</dbReference>
<keyword evidence="2" id="KW-1133">Transmembrane helix</keyword>
<feature type="region of interest" description="Disordered" evidence="1">
    <location>
        <begin position="452"/>
        <end position="544"/>
    </location>
</feature>
<organism evidence="3 4">
    <name type="scientific">Aspergillus glaucus CBS 516.65</name>
    <dbReference type="NCBI Taxonomy" id="1160497"/>
    <lineage>
        <taxon>Eukaryota</taxon>
        <taxon>Fungi</taxon>
        <taxon>Dikarya</taxon>
        <taxon>Ascomycota</taxon>
        <taxon>Pezizomycotina</taxon>
        <taxon>Eurotiomycetes</taxon>
        <taxon>Eurotiomycetidae</taxon>
        <taxon>Eurotiales</taxon>
        <taxon>Aspergillaceae</taxon>
        <taxon>Aspergillus</taxon>
        <taxon>Aspergillus subgen. Aspergillus</taxon>
    </lineage>
</organism>
<dbReference type="Proteomes" id="UP000184300">
    <property type="component" value="Unassembled WGS sequence"/>
</dbReference>
<dbReference type="GeneID" id="34458877"/>
<gene>
    <name evidence="3" type="ORF">ASPGLDRAFT_165918</name>
</gene>
<dbReference type="OrthoDB" id="5417135at2759"/>
<dbReference type="PANTHER" id="PTHR42088">
    <property type="entry name" value="YALI0F10131P"/>
    <property type="match status" value="1"/>
</dbReference>
<keyword evidence="4" id="KW-1185">Reference proteome</keyword>
<feature type="region of interest" description="Disordered" evidence="1">
    <location>
        <begin position="153"/>
        <end position="176"/>
    </location>
</feature>
<feature type="compositionally biased region" description="Low complexity" evidence="1">
    <location>
        <begin position="498"/>
        <end position="517"/>
    </location>
</feature>
<feature type="region of interest" description="Disordered" evidence="1">
    <location>
        <begin position="31"/>
        <end position="72"/>
    </location>
</feature>
<feature type="region of interest" description="Disordered" evidence="1">
    <location>
        <begin position="188"/>
        <end position="422"/>
    </location>
</feature>
<evidence type="ECO:0000313" key="4">
    <source>
        <dbReference type="Proteomes" id="UP000184300"/>
    </source>
</evidence>
<name>A0A1L9VTS3_ASPGL</name>
<feature type="region of interest" description="Disordered" evidence="1">
    <location>
        <begin position="636"/>
        <end position="656"/>
    </location>
</feature>
<feature type="transmembrane region" description="Helical" evidence="2">
    <location>
        <begin position="76"/>
        <end position="96"/>
    </location>
</feature>
<feature type="compositionally biased region" description="Polar residues" evidence="1">
    <location>
        <begin position="645"/>
        <end position="656"/>
    </location>
</feature>
<dbReference type="RefSeq" id="XP_022403975.1">
    <property type="nucleotide sequence ID" value="XM_022542616.1"/>
</dbReference>
<evidence type="ECO:0000313" key="3">
    <source>
        <dbReference type="EMBL" id="OJJ87286.1"/>
    </source>
</evidence>
<feature type="compositionally biased region" description="Low complexity" evidence="1">
    <location>
        <begin position="255"/>
        <end position="265"/>
    </location>
</feature>
<proteinExistence type="predicted"/>
<feature type="compositionally biased region" description="Basic and acidic residues" evidence="1">
    <location>
        <begin position="413"/>
        <end position="422"/>
    </location>
</feature>
<evidence type="ECO:0000256" key="2">
    <source>
        <dbReference type="SAM" id="Phobius"/>
    </source>
</evidence>
<sequence length="693" mass="75097">MHHHHQHSARYSRIYPRRPDAVPQDRIPLLGVPEVSASGPTLAPRAPVPVPVPSSGSDESSTSGEKPTSTTTTTTLPVVLGAVVPVVCAIVILVYLHRRNVRRLRNEDANDKHKSLDFGLDIVDPPYKGMPMQEAEKGARVNHTKGLSLDVGHPYLMPPGLHGSQESFNSLSRPVGGEEDRYRHAVSILTADGSSVRSPTRAPPSMLSNAAPPANGRDNAQKSMLNDPSQAGLHFDFPPSTSPSPGPFDDHGRHSAASSSDGTAADIRKSHSHLASAIHRNSLPSDPFKHPDEAEISDDDSLHHHHHDSPIQEPAPVHLEQSPAVPTPRISLPVSDAGSDYSNHRKTTASIPAVNISGAEDTQESNHDASPINPPPIPEEPQSKNPGLDPRRDTRRMTFGLRPLPPEDPADNPEQRASRIRSFYKEYFDDSKAGRETTYYEDFGPEFYGYPDEIAHDPTYDEYYAPPPAPFAEPVTRRAMTPPPRAPPPFQPSGRHMPSGSVSGFSGFSSGFGDPGPRAMSSASNRMPMPGPPRAPRRPAPPPAPLNILPTPHMLKDDSIMSAIDFAPANGFKDQKEGRAETPLGGRRPFSPMTRAATPLASAFDELSVMPSPHALRQSGAFTNLDFAPPPRFKNAETASDAGSIRSNGTGLSNTQLHNIRNGAYRVSRLPADTVGTKDDMFSELRPKWDMRT</sequence>